<dbReference type="Gene3D" id="1.10.287.110">
    <property type="entry name" value="DnaJ domain"/>
    <property type="match status" value="1"/>
</dbReference>
<dbReference type="InterPro" id="IPR050817">
    <property type="entry name" value="DjlA_DnaK_co-chaperone"/>
</dbReference>
<dbReference type="InterPro" id="IPR001623">
    <property type="entry name" value="DnaJ_domain"/>
</dbReference>
<evidence type="ECO:0000313" key="1">
    <source>
        <dbReference type="EMBL" id="KAK8914482.1"/>
    </source>
</evidence>
<dbReference type="Proteomes" id="UP001418222">
    <property type="component" value="Unassembled WGS sequence"/>
</dbReference>
<name>A0AAP0AU25_9ASPA</name>
<dbReference type="EMBL" id="JBBWWQ010000021">
    <property type="protein sequence ID" value="KAK8914482.1"/>
    <property type="molecule type" value="Genomic_DNA"/>
</dbReference>
<gene>
    <name evidence="1" type="ORF">KSP39_PZI023988</name>
</gene>
<comment type="caution">
    <text evidence="1">The sequence shown here is derived from an EMBL/GenBank/DDBJ whole genome shotgun (WGS) entry which is preliminary data.</text>
</comment>
<evidence type="ECO:0008006" key="3">
    <source>
        <dbReference type="Google" id="ProtNLM"/>
    </source>
</evidence>
<dbReference type="CDD" id="cd06257">
    <property type="entry name" value="DnaJ"/>
    <property type="match status" value="1"/>
</dbReference>
<dbReference type="SUPFAM" id="SSF46565">
    <property type="entry name" value="Chaperone J-domain"/>
    <property type="match status" value="1"/>
</dbReference>
<dbReference type="AlphaFoldDB" id="A0AAP0AU25"/>
<protein>
    <recommendedName>
        <fullName evidence="3">J domain-containing protein</fullName>
    </recommendedName>
</protein>
<organism evidence="1 2">
    <name type="scientific">Platanthera zijinensis</name>
    <dbReference type="NCBI Taxonomy" id="2320716"/>
    <lineage>
        <taxon>Eukaryota</taxon>
        <taxon>Viridiplantae</taxon>
        <taxon>Streptophyta</taxon>
        <taxon>Embryophyta</taxon>
        <taxon>Tracheophyta</taxon>
        <taxon>Spermatophyta</taxon>
        <taxon>Magnoliopsida</taxon>
        <taxon>Liliopsida</taxon>
        <taxon>Asparagales</taxon>
        <taxon>Orchidaceae</taxon>
        <taxon>Orchidoideae</taxon>
        <taxon>Orchideae</taxon>
        <taxon>Orchidinae</taxon>
        <taxon>Platanthera</taxon>
    </lineage>
</organism>
<keyword evidence="2" id="KW-1185">Reference proteome</keyword>
<proteinExistence type="predicted"/>
<dbReference type="PANTHER" id="PTHR24074">
    <property type="entry name" value="CO-CHAPERONE PROTEIN DJLA"/>
    <property type="match status" value="1"/>
</dbReference>
<sequence length="125" mass="14324">MTAECRREVRGGKNRRSRRVVCAAAAGAGGLMDQYRTLRVQPGASEMEVKKAFRQLALQIVLSSLRESEEDGVEQESWQCSNNWTAEDEDQMRGMDDSSWDMWEEWMGWEGAGIRDYSSHINPYI</sequence>
<reference evidence="1 2" key="1">
    <citation type="journal article" date="2022" name="Nat. Plants">
        <title>Genomes of leafy and leafless Platanthera orchids illuminate the evolution of mycoheterotrophy.</title>
        <authorList>
            <person name="Li M.H."/>
            <person name="Liu K.W."/>
            <person name="Li Z."/>
            <person name="Lu H.C."/>
            <person name="Ye Q.L."/>
            <person name="Zhang D."/>
            <person name="Wang J.Y."/>
            <person name="Li Y.F."/>
            <person name="Zhong Z.M."/>
            <person name="Liu X."/>
            <person name="Yu X."/>
            <person name="Liu D.K."/>
            <person name="Tu X.D."/>
            <person name="Liu B."/>
            <person name="Hao Y."/>
            <person name="Liao X.Y."/>
            <person name="Jiang Y.T."/>
            <person name="Sun W.H."/>
            <person name="Chen J."/>
            <person name="Chen Y.Q."/>
            <person name="Ai Y."/>
            <person name="Zhai J.W."/>
            <person name="Wu S.S."/>
            <person name="Zhou Z."/>
            <person name="Hsiao Y.Y."/>
            <person name="Wu W.L."/>
            <person name="Chen Y.Y."/>
            <person name="Lin Y.F."/>
            <person name="Hsu J.L."/>
            <person name="Li C.Y."/>
            <person name="Wang Z.W."/>
            <person name="Zhao X."/>
            <person name="Zhong W.Y."/>
            <person name="Ma X.K."/>
            <person name="Ma L."/>
            <person name="Huang J."/>
            <person name="Chen G.Z."/>
            <person name="Huang M.Z."/>
            <person name="Huang L."/>
            <person name="Peng D.H."/>
            <person name="Luo Y.B."/>
            <person name="Zou S.Q."/>
            <person name="Chen S.P."/>
            <person name="Lan S."/>
            <person name="Tsai W.C."/>
            <person name="Van de Peer Y."/>
            <person name="Liu Z.J."/>
        </authorList>
    </citation>
    <scope>NUCLEOTIDE SEQUENCE [LARGE SCALE GENOMIC DNA]</scope>
    <source>
        <strain evidence="1">Lor287</strain>
    </source>
</reference>
<dbReference type="InterPro" id="IPR036869">
    <property type="entry name" value="J_dom_sf"/>
</dbReference>
<accession>A0AAP0AU25</accession>
<dbReference type="GO" id="GO:0005783">
    <property type="term" value="C:endoplasmic reticulum"/>
    <property type="evidence" value="ECO:0007669"/>
    <property type="project" value="UniProtKB-ARBA"/>
</dbReference>
<evidence type="ECO:0000313" key="2">
    <source>
        <dbReference type="Proteomes" id="UP001418222"/>
    </source>
</evidence>